<dbReference type="SUPFAM" id="SSF48452">
    <property type="entry name" value="TPR-like"/>
    <property type="match status" value="1"/>
</dbReference>
<evidence type="ECO:0000313" key="1">
    <source>
        <dbReference type="EMBL" id="MBF9149668.1"/>
    </source>
</evidence>
<evidence type="ECO:0000313" key="2">
    <source>
        <dbReference type="Proteomes" id="UP000600799"/>
    </source>
</evidence>
<protein>
    <submittedName>
        <fullName evidence="1">Uncharacterized protein</fullName>
    </submittedName>
</protein>
<organism evidence="1 2">
    <name type="scientific">Novosphingobium jiangmenense</name>
    <dbReference type="NCBI Taxonomy" id="2791981"/>
    <lineage>
        <taxon>Bacteria</taxon>
        <taxon>Pseudomonadati</taxon>
        <taxon>Pseudomonadota</taxon>
        <taxon>Alphaproteobacteria</taxon>
        <taxon>Sphingomonadales</taxon>
        <taxon>Sphingomonadaceae</taxon>
        <taxon>Novosphingobium</taxon>
    </lineage>
</organism>
<dbReference type="Proteomes" id="UP000600799">
    <property type="component" value="Unassembled WGS sequence"/>
</dbReference>
<keyword evidence="2" id="KW-1185">Reference proteome</keyword>
<gene>
    <name evidence="1" type="ORF">I2488_01490</name>
</gene>
<dbReference type="EMBL" id="JADQDC010000001">
    <property type="protein sequence ID" value="MBF9149668.1"/>
    <property type="molecule type" value="Genomic_DNA"/>
</dbReference>
<proteinExistence type="predicted"/>
<name>A0ABS0HC02_9SPHN</name>
<dbReference type="InterPro" id="IPR011990">
    <property type="entry name" value="TPR-like_helical_dom_sf"/>
</dbReference>
<sequence>MAAAVAVAIIALAGVIGNVWAIEAGDVVEELRSGKLVDADRLRMASDTSLTAARLTDPARNLTNAVTAMAALPQGGRPAQQVQGEELIAIGRRALAEDPSNPYNWSRVAWARNQRGDAKGAVAALELSMQTGPHVVNIAAWRARLAYELMAAGERGLGDVARDQVVFAARYRARDLAQFNRDAGFVTFCHRVLVGRTPEHLNFIKALQAARRNTV</sequence>
<accession>A0ABS0HC02</accession>
<reference evidence="1 2" key="1">
    <citation type="submission" date="2020-11" db="EMBL/GenBank/DDBJ databases">
        <title>The genome sequence of Novosphingobium sp. 1Y9A.</title>
        <authorList>
            <person name="Liu Y."/>
        </authorList>
    </citation>
    <scope>NUCLEOTIDE SEQUENCE [LARGE SCALE GENOMIC DNA]</scope>
    <source>
        <strain evidence="1 2">1Y9A</strain>
    </source>
</reference>
<dbReference type="RefSeq" id="WP_196274034.1">
    <property type="nucleotide sequence ID" value="NZ_JADQDC010000001.1"/>
</dbReference>
<comment type="caution">
    <text evidence="1">The sequence shown here is derived from an EMBL/GenBank/DDBJ whole genome shotgun (WGS) entry which is preliminary data.</text>
</comment>